<accession>A0ABN3SBR3</accession>
<keyword evidence="2" id="KW-1003">Cell membrane</keyword>
<dbReference type="Proteomes" id="UP001501666">
    <property type="component" value="Unassembled WGS sequence"/>
</dbReference>
<protein>
    <submittedName>
        <fullName evidence="6">Uncharacterized protein</fullName>
    </submittedName>
</protein>
<sequence>MLAALCVSVFVVGTAEFLTAGLLSQIGSDLGVPVPVAGQVVTADALGTLIAAPALIVVTTAAGPGRAGSAIAAAPSGLTVANLLGVPLGAALGQGLGRRPPHDCERPAGCGARPGCGPAALHACERPAVTPTVRKIHD</sequence>
<comment type="subcellular location">
    <subcellularLocation>
        <location evidence="1">Cell membrane</location>
        <topology evidence="1">Multi-pass membrane protein</topology>
    </subcellularLocation>
</comment>
<gene>
    <name evidence="6" type="ORF">GCM10010412_053130</name>
</gene>
<keyword evidence="5" id="KW-0472">Membrane</keyword>
<organism evidence="6 7">
    <name type="scientific">Nonomuraea recticatena</name>
    <dbReference type="NCBI Taxonomy" id="46178"/>
    <lineage>
        <taxon>Bacteria</taxon>
        <taxon>Bacillati</taxon>
        <taxon>Actinomycetota</taxon>
        <taxon>Actinomycetes</taxon>
        <taxon>Streptosporangiales</taxon>
        <taxon>Streptosporangiaceae</taxon>
        <taxon>Nonomuraea</taxon>
    </lineage>
</organism>
<evidence type="ECO:0000313" key="6">
    <source>
        <dbReference type="EMBL" id="GAA2672910.1"/>
    </source>
</evidence>
<dbReference type="PANTHER" id="PTHR43124">
    <property type="entry name" value="PURINE EFFLUX PUMP PBUE"/>
    <property type="match status" value="1"/>
</dbReference>
<dbReference type="InterPro" id="IPR050189">
    <property type="entry name" value="MFS_Efflux_Transporters"/>
</dbReference>
<dbReference type="EMBL" id="BAAATE010000015">
    <property type="protein sequence ID" value="GAA2672910.1"/>
    <property type="molecule type" value="Genomic_DNA"/>
</dbReference>
<proteinExistence type="predicted"/>
<name>A0ABN3SBR3_9ACTN</name>
<reference evidence="6 7" key="1">
    <citation type="journal article" date="2019" name="Int. J. Syst. Evol. Microbiol.">
        <title>The Global Catalogue of Microorganisms (GCM) 10K type strain sequencing project: providing services to taxonomists for standard genome sequencing and annotation.</title>
        <authorList>
            <consortium name="The Broad Institute Genomics Platform"/>
            <consortium name="The Broad Institute Genome Sequencing Center for Infectious Disease"/>
            <person name="Wu L."/>
            <person name="Ma J."/>
        </authorList>
    </citation>
    <scope>NUCLEOTIDE SEQUENCE [LARGE SCALE GENOMIC DNA]</scope>
    <source>
        <strain evidence="6 7">JCM 6835</strain>
    </source>
</reference>
<evidence type="ECO:0000313" key="7">
    <source>
        <dbReference type="Proteomes" id="UP001501666"/>
    </source>
</evidence>
<dbReference type="PANTHER" id="PTHR43124:SF3">
    <property type="entry name" value="CHLORAMPHENICOL EFFLUX PUMP RV0191"/>
    <property type="match status" value="1"/>
</dbReference>
<keyword evidence="7" id="KW-1185">Reference proteome</keyword>
<keyword evidence="4" id="KW-1133">Transmembrane helix</keyword>
<evidence type="ECO:0000256" key="3">
    <source>
        <dbReference type="ARBA" id="ARBA00022692"/>
    </source>
</evidence>
<keyword evidence="3" id="KW-0812">Transmembrane</keyword>
<evidence type="ECO:0000256" key="5">
    <source>
        <dbReference type="ARBA" id="ARBA00023136"/>
    </source>
</evidence>
<evidence type="ECO:0000256" key="2">
    <source>
        <dbReference type="ARBA" id="ARBA00022475"/>
    </source>
</evidence>
<comment type="caution">
    <text evidence="6">The sequence shown here is derived from an EMBL/GenBank/DDBJ whole genome shotgun (WGS) entry which is preliminary data.</text>
</comment>
<evidence type="ECO:0000256" key="1">
    <source>
        <dbReference type="ARBA" id="ARBA00004651"/>
    </source>
</evidence>
<evidence type="ECO:0000256" key="4">
    <source>
        <dbReference type="ARBA" id="ARBA00022989"/>
    </source>
</evidence>